<keyword evidence="9" id="KW-0378">Hydrolase</keyword>
<keyword evidence="13" id="KW-1185">Reference proteome</keyword>
<dbReference type="Pfam" id="PF00026">
    <property type="entry name" value="Asp"/>
    <property type="match status" value="1"/>
</dbReference>
<dbReference type="InterPro" id="IPR009119">
    <property type="entry name" value="BACE"/>
</dbReference>
<dbReference type="Gene3D" id="2.40.70.10">
    <property type="entry name" value="Acid Proteases"/>
    <property type="match status" value="3"/>
</dbReference>
<dbReference type="GO" id="GO:0050435">
    <property type="term" value="P:amyloid-beta metabolic process"/>
    <property type="evidence" value="ECO:0007669"/>
    <property type="project" value="TreeGrafter"/>
</dbReference>
<evidence type="ECO:0000256" key="2">
    <source>
        <dbReference type="ARBA" id="ARBA00007447"/>
    </source>
</evidence>
<proteinExistence type="inferred from homology"/>
<feature type="disulfide bond" evidence="7">
    <location>
        <begin position="129"/>
        <end position="279"/>
    </location>
</feature>
<feature type="active site" evidence="6">
    <location>
        <position position="199"/>
    </location>
</feature>
<dbReference type="GO" id="GO:0006509">
    <property type="term" value="P:membrane protein ectodomain proteolysis"/>
    <property type="evidence" value="ECO:0007669"/>
    <property type="project" value="TreeGrafter"/>
</dbReference>
<evidence type="ECO:0000256" key="4">
    <source>
        <dbReference type="ARBA" id="ARBA00022989"/>
    </source>
</evidence>
<dbReference type="InterPro" id="IPR001461">
    <property type="entry name" value="Aspartic_peptidase_A1"/>
</dbReference>
<dbReference type="Proteomes" id="UP000770717">
    <property type="component" value="Unassembled WGS sequence"/>
</dbReference>
<comment type="caution">
    <text evidence="12">The sequence shown here is derived from an EMBL/GenBank/DDBJ whole genome shotgun (WGS) entry which is preliminary data.</text>
</comment>
<dbReference type="InterPro" id="IPR001969">
    <property type="entry name" value="Aspartic_peptidase_AS"/>
</dbReference>
<feature type="transmembrane region" description="Helical" evidence="10">
    <location>
        <begin position="313"/>
        <end position="338"/>
    </location>
</feature>
<dbReference type="PRINTS" id="PR00792">
    <property type="entry name" value="PEPSIN"/>
</dbReference>
<feature type="domain" description="Peptidase A1" evidence="11">
    <location>
        <begin position="1"/>
        <end position="305"/>
    </location>
</feature>
<protein>
    <recommendedName>
        <fullName evidence="11">Peptidase A1 domain-containing protein</fullName>
    </recommendedName>
</protein>
<keyword evidence="5 10" id="KW-0472">Membrane</keyword>
<dbReference type="GO" id="GO:0005886">
    <property type="term" value="C:plasma membrane"/>
    <property type="evidence" value="ECO:0007669"/>
    <property type="project" value="TreeGrafter"/>
</dbReference>
<name>A0A8J6KBK2_ELECQ</name>
<sequence length="362" mass="39940">LNILVDTGSSNFAVAGASNPYITSYYLSERSKTYRPLNLDVTVRYTQGSWTGVLGQDVVTLPKGLNGTFLVNIASILESESFFMPDIKWQGILGLAYRALAKPSSAIDTFFDSLVEQQKIPNIFSMQMCGAGRPTTLTDSNGGSLVMGGMEPSLYRGEIWYTPITEEWYYQVEVLKFEVGGQNLNLDCTEYNLDKAIVDSGTTLLRLPDKVFNAVVDGIIQTSLLYIQSVVTSRTDLSCYRFGISPSSNALVIGATVMEGFYVVFDREEKRVGFATSSCAVVGDVMASEISGPFSTVDISSNCIASNPLREPIMWIISYTLMTFCGIVLLVLVVLLLLPNRRHINDPEVVNDESSLVRHRWK</sequence>
<keyword evidence="8" id="KW-0325">Glycoprotein</keyword>
<organism evidence="12 13">
    <name type="scientific">Eleutherodactylus coqui</name>
    <name type="common">Puerto Rican coqui</name>
    <dbReference type="NCBI Taxonomy" id="57060"/>
    <lineage>
        <taxon>Eukaryota</taxon>
        <taxon>Metazoa</taxon>
        <taxon>Chordata</taxon>
        <taxon>Craniata</taxon>
        <taxon>Vertebrata</taxon>
        <taxon>Euteleostomi</taxon>
        <taxon>Amphibia</taxon>
        <taxon>Batrachia</taxon>
        <taxon>Anura</taxon>
        <taxon>Neobatrachia</taxon>
        <taxon>Hyloidea</taxon>
        <taxon>Eleutherodactylidae</taxon>
        <taxon>Eleutherodactylinae</taxon>
        <taxon>Eleutherodactylus</taxon>
        <taxon>Eleutherodactylus</taxon>
    </lineage>
</organism>
<dbReference type="PROSITE" id="PS00141">
    <property type="entry name" value="ASP_PROTEASE"/>
    <property type="match status" value="1"/>
</dbReference>
<dbReference type="FunFam" id="2.40.70.10:FF:000007">
    <property type="entry name" value="Beta-secretase 1"/>
    <property type="match status" value="1"/>
</dbReference>
<keyword evidence="7" id="KW-1015">Disulfide bond</keyword>
<keyword evidence="4 10" id="KW-1133">Transmembrane helix</keyword>
<dbReference type="EMBL" id="WNTK01000004">
    <property type="protein sequence ID" value="KAG9486246.1"/>
    <property type="molecule type" value="Genomic_DNA"/>
</dbReference>
<evidence type="ECO:0000313" key="13">
    <source>
        <dbReference type="Proteomes" id="UP000770717"/>
    </source>
</evidence>
<accession>A0A8J6KBK2</accession>
<reference evidence="12" key="1">
    <citation type="thesis" date="2020" institute="ProQuest LLC" country="789 East Eisenhower Parkway, Ann Arbor, MI, USA">
        <title>Comparative Genomics and Chromosome Evolution.</title>
        <authorList>
            <person name="Mudd A.B."/>
        </authorList>
    </citation>
    <scope>NUCLEOTIDE SEQUENCE</scope>
    <source>
        <strain evidence="12">HN-11 Male</strain>
        <tissue evidence="12">Kidney and liver</tissue>
    </source>
</reference>
<keyword evidence="9" id="KW-0645">Protease</keyword>
<feature type="glycosylation site" description="N-linked (GlcNAc...) asparagine" evidence="8">
    <location>
        <position position="66"/>
    </location>
</feature>
<feature type="non-terminal residue" evidence="12">
    <location>
        <position position="1"/>
    </location>
</feature>
<dbReference type="PANTHER" id="PTHR47965:SF40">
    <property type="entry name" value="BETA-SECRETASE 2"/>
    <property type="match status" value="1"/>
</dbReference>
<gene>
    <name evidence="12" type="ORF">GDO78_009027</name>
</gene>
<dbReference type="InterPro" id="IPR033121">
    <property type="entry name" value="PEPTIDASE_A1"/>
</dbReference>
<dbReference type="PANTHER" id="PTHR47965">
    <property type="entry name" value="ASPARTYL PROTEASE-RELATED"/>
    <property type="match status" value="1"/>
</dbReference>
<dbReference type="InterPro" id="IPR021109">
    <property type="entry name" value="Peptidase_aspartic_dom_sf"/>
</dbReference>
<dbReference type="PRINTS" id="PR01817">
    <property type="entry name" value="BACE2"/>
</dbReference>
<dbReference type="SUPFAM" id="SSF50630">
    <property type="entry name" value="Acid proteases"/>
    <property type="match status" value="1"/>
</dbReference>
<evidence type="ECO:0000256" key="7">
    <source>
        <dbReference type="PIRSR" id="PIRSR609121-2"/>
    </source>
</evidence>
<evidence type="ECO:0000256" key="1">
    <source>
        <dbReference type="ARBA" id="ARBA00004479"/>
    </source>
</evidence>
<feature type="disulfide bond" evidence="7">
    <location>
        <begin position="188"/>
        <end position="303"/>
    </location>
</feature>
<evidence type="ECO:0000256" key="9">
    <source>
        <dbReference type="RuleBase" id="RU000454"/>
    </source>
</evidence>
<evidence type="ECO:0000259" key="11">
    <source>
        <dbReference type="PROSITE" id="PS51767"/>
    </source>
</evidence>
<dbReference type="GO" id="GO:0005802">
    <property type="term" value="C:trans-Golgi network"/>
    <property type="evidence" value="ECO:0007669"/>
    <property type="project" value="TreeGrafter"/>
</dbReference>
<keyword evidence="3 10" id="KW-0812">Transmembrane</keyword>
<dbReference type="PRINTS" id="PR01815">
    <property type="entry name" value="BACEFAMILY"/>
</dbReference>
<evidence type="ECO:0000313" key="12">
    <source>
        <dbReference type="EMBL" id="KAG9486246.1"/>
    </source>
</evidence>
<evidence type="ECO:0000256" key="10">
    <source>
        <dbReference type="SAM" id="Phobius"/>
    </source>
</evidence>
<dbReference type="GO" id="GO:0004190">
    <property type="term" value="F:aspartic-type endopeptidase activity"/>
    <property type="evidence" value="ECO:0007669"/>
    <property type="project" value="UniProtKB-KW"/>
</dbReference>
<dbReference type="GO" id="GO:0005768">
    <property type="term" value="C:endosome"/>
    <property type="evidence" value="ECO:0007669"/>
    <property type="project" value="TreeGrafter"/>
</dbReference>
<keyword evidence="9" id="KW-0064">Aspartyl protease</keyword>
<comment type="subcellular location">
    <subcellularLocation>
        <location evidence="1">Membrane</location>
        <topology evidence="1">Single-pass type I membrane protein</topology>
    </subcellularLocation>
</comment>
<dbReference type="InterPro" id="IPR009121">
    <property type="entry name" value="BACE2"/>
</dbReference>
<evidence type="ECO:0000256" key="6">
    <source>
        <dbReference type="PIRSR" id="PIRSR609121-1"/>
    </source>
</evidence>
<comment type="similarity">
    <text evidence="2 9">Belongs to the peptidase A1 family.</text>
</comment>
<feature type="active site" evidence="6">
    <location>
        <position position="6"/>
    </location>
</feature>
<dbReference type="OrthoDB" id="2747330at2759"/>
<evidence type="ECO:0000256" key="8">
    <source>
        <dbReference type="PIRSR" id="PIRSR609121-3"/>
    </source>
</evidence>
<dbReference type="AlphaFoldDB" id="A0A8J6KBK2"/>
<evidence type="ECO:0000256" key="5">
    <source>
        <dbReference type="ARBA" id="ARBA00023136"/>
    </source>
</evidence>
<dbReference type="PROSITE" id="PS51767">
    <property type="entry name" value="PEPTIDASE_A1"/>
    <property type="match status" value="1"/>
</dbReference>
<evidence type="ECO:0000256" key="3">
    <source>
        <dbReference type="ARBA" id="ARBA00022692"/>
    </source>
</evidence>